<dbReference type="EMBL" id="AP017457">
    <property type="protein sequence ID" value="BAU99874.1"/>
    <property type="molecule type" value="Genomic_DNA"/>
</dbReference>
<protein>
    <recommendedName>
        <fullName evidence="7">Copper resistance protein D domain-containing protein</fullName>
    </recommendedName>
</protein>
<dbReference type="InterPro" id="IPR008457">
    <property type="entry name" value="Cu-R_CopD_dom"/>
</dbReference>
<feature type="transmembrane region" description="Helical" evidence="6">
    <location>
        <begin position="364"/>
        <end position="384"/>
    </location>
</feature>
<dbReference type="PANTHER" id="PTHR34820">
    <property type="entry name" value="INNER MEMBRANE PROTEIN YEBZ"/>
    <property type="match status" value="1"/>
</dbReference>
<evidence type="ECO:0000256" key="1">
    <source>
        <dbReference type="ARBA" id="ARBA00004651"/>
    </source>
</evidence>
<evidence type="ECO:0000256" key="3">
    <source>
        <dbReference type="ARBA" id="ARBA00022692"/>
    </source>
</evidence>
<dbReference type="PANTHER" id="PTHR34820:SF4">
    <property type="entry name" value="INNER MEMBRANE PROTEIN YEBZ"/>
    <property type="match status" value="1"/>
</dbReference>
<dbReference type="Proteomes" id="UP000243847">
    <property type="component" value="Chromosome sequence1"/>
</dbReference>
<organism evidence="8 9">
    <name type="scientific">Aurantimicrobium minutum</name>
    <dbReference type="NCBI Taxonomy" id="708131"/>
    <lineage>
        <taxon>Bacteria</taxon>
        <taxon>Bacillati</taxon>
        <taxon>Actinomycetota</taxon>
        <taxon>Actinomycetes</taxon>
        <taxon>Micrococcales</taxon>
        <taxon>Microbacteriaceae</taxon>
        <taxon>Aurantimicrobium</taxon>
    </lineage>
</organism>
<evidence type="ECO:0000256" key="2">
    <source>
        <dbReference type="ARBA" id="ARBA00022475"/>
    </source>
</evidence>
<feature type="transmembrane region" description="Helical" evidence="6">
    <location>
        <begin position="474"/>
        <end position="496"/>
    </location>
</feature>
<evidence type="ECO:0000259" key="7">
    <source>
        <dbReference type="Pfam" id="PF05425"/>
    </source>
</evidence>
<evidence type="ECO:0000256" key="4">
    <source>
        <dbReference type="ARBA" id="ARBA00022989"/>
    </source>
</evidence>
<feature type="domain" description="Copper resistance protein D" evidence="7">
    <location>
        <begin position="224"/>
        <end position="321"/>
    </location>
</feature>
<feature type="transmembrane region" description="Helical" evidence="6">
    <location>
        <begin position="130"/>
        <end position="151"/>
    </location>
</feature>
<evidence type="ECO:0000313" key="9">
    <source>
        <dbReference type="Proteomes" id="UP000243847"/>
    </source>
</evidence>
<name>A0A173LYE3_9MICO</name>
<keyword evidence="4 6" id="KW-1133">Transmembrane helix</keyword>
<reference evidence="8 9" key="1">
    <citation type="journal article" date="2016" name="Genome Announc.">
        <title>Complete Genome Sequence of Aurantimicrobium minutum Type Strain KNCT, a Planktonic Ultramicrobacterium Isolated from River Water.</title>
        <authorList>
            <person name="Nakai R."/>
            <person name="Fujisawa T."/>
            <person name="Nakamura Y."/>
            <person name="Nishide H."/>
            <person name="Uchiyama I."/>
            <person name="Baba T."/>
            <person name="Toyoda A."/>
            <person name="Fujiyama A."/>
            <person name="Naganuma T."/>
            <person name="Niki H."/>
        </authorList>
    </citation>
    <scope>NUCLEOTIDE SEQUENCE [LARGE SCALE GENOMIC DNA]</scope>
    <source>
        <strain evidence="8 9">KNC</strain>
    </source>
</reference>
<proteinExistence type="predicted"/>
<feature type="transmembrane region" description="Helical" evidence="6">
    <location>
        <begin position="224"/>
        <end position="249"/>
    </location>
</feature>
<dbReference type="Pfam" id="PF09678">
    <property type="entry name" value="Caa3_CtaG"/>
    <property type="match status" value="1"/>
</dbReference>
<dbReference type="RefSeq" id="WP_172418282.1">
    <property type="nucleotide sequence ID" value="NZ_AP017457.1"/>
</dbReference>
<dbReference type="KEGG" id="amin:AUMI_113320"/>
<gene>
    <name evidence="8" type="ORF">AUMI_113320</name>
</gene>
<feature type="transmembrane region" description="Helical" evidence="6">
    <location>
        <begin position="261"/>
        <end position="279"/>
    </location>
</feature>
<feature type="transmembrane region" description="Helical" evidence="6">
    <location>
        <begin position="158"/>
        <end position="175"/>
    </location>
</feature>
<sequence>MSRLFKIAAPALALLVAFIALLIALSFGGGSRTQALGDPGDVVRIGLPIAKLAVNLSAATLIGSLALALWAFASRERAYFRSIDIAAAAALVLTLASAATAFLTFLNVSAMPFSLDDKFGNQLGFFLTEIALGQAWLITTIVAAFVAVLCIAVTNQTALFFVGLAAVGTLVPMALQGHAAGVSGHAMAITSMGLHLVFVSVWLGGVVTLVLLRGIIEPERLQIIVARFSTLAIIAFIVVAVSGVANAMLRVGTLDNLFGTAYGQLVLAKVAAMTALGVFGFWQRGFLVKRMTGAAVQKMFWWFIAIELVVMGIASGIAAGLARTPTPVDQVLNPNPTPAEILTGEPLPPEFTFERLFTEWRIDLIWMLVCGFGIFFYLVGVYRLHKRGDKWPWYRAVLWVSGLLLLFYITSGGINAYEMYLFSAHMGAHMALGMMVPILLVPGAPVTLAMRAIDKRQDDSRGGREWILKAVHSGYANVISHPLFATVNFVGSLWLFYYTPIFRWATSDHIGHEWMIVHFLLAGYLFVQSLIGIDPVKTRFPYPFRLIQLLAAMTVHAFFGLGVMSSENLLLADWYGAMGRTWGSTPLEDQQAGGAIAWSVGEIPNMILSLIIGYQWFRSDAREAKRKDRQAERTDDAELKAYNEMLARQAQRDAQQS</sequence>
<feature type="transmembrane region" description="Helical" evidence="6">
    <location>
        <begin position="595"/>
        <end position="617"/>
    </location>
</feature>
<dbReference type="GO" id="GO:0006825">
    <property type="term" value="P:copper ion transport"/>
    <property type="evidence" value="ECO:0007669"/>
    <property type="project" value="InterPro"/>
</dbReference>
<feature type="transmembrane region" description="Helical" evidence="6">
    <location>
        <begin position="53"/>
        <end position="73"/>
    </location>
</feature>
<keyword evidence="2" id="KW-1003">Cell membrane</keyword>
<evidence type="ECO:0000256" key="6">
    <source>
        <dbReference type="SAM" id="Phobius"/>
    </source>
</evidence>
<feature type="transmembrane region" description="Helical" evidence="6">
    <location>
        <begin position="300"/>
        <end position="322"/>
    </location>
</feature>
<dbReference type="InterPro" id="IPR032694">
    <property type="entry name" value="CopC/D"/>
</dbReference>
<dbReference type="AlphaFoldDB" id="A0A173LYE3"/>
<dbReference type="InterPro" id="IPR019108">
    <property type="entry name" value="Caa3_assmbl_CtaG-rel"/>
</dbReference>
<comment type="subcellular location">
    <subcellularLocation>
        <location evidence="1">Cell membrane</location>
        <topology evidence="1">Multi-pass membrane protein</topology>
    </subcellularLocation>
</comment>
<dbReference type="Pfam" id="PF05425">
    <property type="entry name" value="CopD"/>
    <property type="match status" value="1"/>
</dbReference>
<feature type="transmembrane region" description="Helical" evidence="6">
    <location>
        <begin position="85"/>
        <end position="110"/>
    </location>
</feature>
<dbReference type="GO" id="GO:0005886">
    <property type="term" value="C:plasma membrane"/>
    <property type="evidence" value="ECO:0007669"/>
    <property type="project" value="UniProtKB-SubCell"/>
</dbReference>
<keyword evidence="3 6" id="KW-0812">Transmembrane</keyword>
<feature type="transmembrane region" description="Helical" evidence="6">
    <location>
        <begin position="429"/>
        <end position="453"/>
    </location>
</feature>
<keyword evidence="5 6" id="KW-0472">Membrane</keyword>
<evidence type="ECO:0000313" key="8">
    <source>
        <dbReference type="EMBL" id="BAU99874.1"/>
    </source>
</evidence>
<dbReference type="GeneID" id="80452524"/>
<feature type="transmembrane region" description="Helical" evidence="6">
    <location>
        <begin position="187"/>
        <end position="212"/>
    </location>
</feature>
<accession>A0A173LYE3</accession>
<evidence type="ECO:0000256" key="5">
    <source>
        <dbReference type="ARBA" id="ARBA00023136"/>
    </source>
</evidence>
<feature type="transmembrane region" description="Helical" evidence="6">
    <location>
        <begin position="516"/>
        <end position="534"/>
    </location>
</feature>
<feature type="transmembrane region" description="Helical" evidence="6">
    <location>
        <begin position="396"/>
        <end position="417"/>
    </location>
</feature>
<feature type="transmembrane region" description="Helical" evidence="6">
    <location>
        <begin position="546"/>
        <end position="565"/>
    </location>
</feature>